<evidence type="ECO:0000313" key="2">
    <source>
        <dbReference type="Proteomes" id="UP000222678"/>
    </source>
</evidence>
<protein>
    <submittedName>
        <fullName evidence="1">Uncharacterized protein</fullName>
    </submittedName>
</protein>
<dbReference type="EMBL" id="MF403009">
    <property type="protein sequence ID" value="AUZ95477.1"/>
    <property type="molecule type" value="Genomic_DNA"/>
</dbReference>
<sequence length="87" mass="9469">MSDPIKQSDQIRMLEACAKFTDNAEPIRLFSYPNCGWDLVQSGLVTQDCRITTAGRAALYLMGKGPDPLPTSKSFQEFSLPAKGDGA</sequence>
<proteinExistence type="predicted"/>
<name>A0A2L0V112_9CAUD</name>
<accession>A0A2L0V112</accession>
<reference evidence="1 2" key="1">
    <citation type="submission" date="2017-06" db="EMBL/GenBank/DDBJ databases">
        <authorList>
            <person name="Kim H.J."/>
            <person name="Triplett B.A."/>
        </authorList>
    </citation>
    <scope>NUCLEOTIDE SEQUENCE [LARGE SCALE GENOMIC DNA]</scope>
</reference>
<dbReference type="Proteomes" id="UP000222678">
    <property type="component" value="Genome"/>
</dbReference>
<dbReference type="GeneID" id="77936336"/>
<dbReference type="RefSeq" id="YP_010660341.1">
    <property type="nucleotide sequence ID" value="NC_070876.1"/>
</dbReference>
<organism evidence="1 2">
    <name type="scientific">Agrobacterium phage Atu_ph08</name>
    <dbReference type="NCBI Taxonomy" id="2024265"/>
    <lineage>
        <taxon>Viruses</taxon>
        <taxon>Duplodnaviria</taxon>
        <taxon>Heunggongvirae</taxon>
        <taxon>Uroviricota</taxon>
        <taxon>Caudoviricetes</taxon>
        <taxon>Roslyckyvirus</taxon>
        <taxon>Roslyckyvirus ph08</taxon>
    </lineage>
</organism>
<evidence type="ECO:0000313" key="1">
    <source>
        <dbReference type="EMBL" id="AUZ95477.1"/>
    </source>
</evidence>
<keyword evidence="2" id="KW-1185">Reference proteome</keyword>
<dbReference type="KEGG" id="vg:77936336"/>